<dbReference type="GO" id="GO:0016829">
    <property type="term" value="F:lyase activity"/>
    <property type="evidence" value="ECO:0007669"/>
    <property type="project" value="UniProtKB-KW"/>
</dbReference>
<comment type="caution">
    <text evidence="2">The sequence shown here is derived from an EMBL/GenBank/DDBJ whole genome shotgun (WGS) entry which is preliminary data.</text>
</comment>
<keyword evidence="3" id="KW-1185">Reference proteome</keyword>
<dbReference type="EMBL" id="JAUSVB010000006">
    <property type="protein sequence ID" value="MDQ0375628.1"/>
    <property type="molecule type" value="Genomic_DNA"/>
</dbReference>
<dbReference type="EC" id="3.1.3.25" evidence="2"/>
<dbReference type="Gene3D" id="3.40.190.80">
    <property type="match status" value="1"/>
</dbReference>
<dbReference type="PRINTS" id="PR00377">
    <property type="entry name" value="IMPHPHTASES"/>
</dbReference>
<dbReference type="InterPro" id="IPR000760">
    <property type="entry name" value="Inositol_monophosphatase-like"/>
</dbReference>
<dbReference type="GO" id="GO:0052834">
    <property type="term" value="F:inositol monophosphate phosphatase activity"/>
    <property type="evidence" value="ECO:0007669"/>
    <property type="project" value="UniProtKB-EC"/>
</dbReference>
<dbReference type="PANTHER" id="PTHR20854">
    <property type="entry name" value="INOSITOL MONOPHOSPHATASE"/>
    <property type="match status" value="1"/>
</dbReference>
<accession>A0ABU0EK19</accession>
<keyword evidence="2" id="KW-0378">Hydrolase</keyword>
<keyword evidence="2" id="KW-0456">Lyase</keyword>
<reference evidence="2 3" key="1">
    <citation type="submission" date="2023-07" db="EMBL/GenBank/DDBJ databases">
        <title>Sorghum-associated microbial communities from plants grown in Nebraska, USA.</title>
        <authorList>
            <person name="Schachtman D."/>
        </authorList>
    </citation>
    <scope>NUCLEOTIDE SEQUENCE [LARGE SCALE GENOMIC DNA]</scope>
    <source>
        <strain evidence="2 3">BE332</strain>
    </source>
</reference>
<protein>
    <submittedName>
        <fullName evidence="2">Myo-inositol-1(Or 4)-monophosphatase</fullName>
        <ecNumber evidence="2">3.1.3.25</ecNumber>
    </submittedName>
</protein>
<feature type="region of interest" description="Disordered" evidence="1">
    <location>
        <begin position="62"/>
        <end position="81"/>
    </location>
</feature>
<dbReference type="Proteomes" id="UP001239626">
    <property type="component" value="Unassembled WGS sequence"/>
</dbReference>
<dbReference type="SUPFAM" id="SSF56655">
    <property type="entry name" value="Carbohydrate phosphatase"/>
    <property type="match status" value="1"/>
</dbReference>
<evidence type="ECO:0000256" key="1">
    <source>
        <dbReference type="SAM" id="MobiDB-lite"/>
    </source>
</evidence>
<dbReference type="PANTHER" id="PTHR20854:SF4">
    <property type="entry name" value="INOSITOL-1-MONOPHOSPHATASE-RELATED"/>
    <property type="match status" value="1"/>
</dbReference>
<sequence length="273" mass="27780">MTSLLAPDLQHDLDLALSAVDAGLAVVRRADDRAVLRLKGPNDLVTAVDLATEDAVVRTLREGSPLPVQGEEGTPQEDADDRWVVDPIDGTANFVAGLPLVACTLARLSGGEPVVGVTADVTTGEIVWGACGVGTWRRAAGGDVRMSTVGGPIDSLTVTVGDLSWTSGPPWSLDVRAAALREAAATFGKVRVVGTSATELAWVATGRTSASLAFGNAAWDVVAGVVLVREAGGVVLDARGEPWSLASDSILAAASPEIADAMVAAVARGLAAV</sequence>
<dbReference type="Gene3D" id="3.30.540.10">
    <property type="entry name" value="Fructose-1,6-Bisphosphatase, subunit A, domain 1"/>
    <property type="match status" value="1"/>
</dbReference>
<dbReference type="Pfam" id="PF00459">
    <property type="entry name" value="Inositol_P"/>
    <property type="match status" value="1"/>
</dbReference>
<gene>
    <name evidence="2" type="ORF">J2X26_003966</name>
</gene>
<name>A0ABU0EK19_9CELL</name>
<proteinExistence type="predicted"/>
<organism evidence="2 3">
    <name type="scientific">Cellulomonas humilata</name>
    <dbReference type="NCBI Taxonomy" id="144055"/>
    <lineage>
        <taxon>Bacteria</taxon>
        <taxon>Bacillati</taxon>
        <taxon>Actinomycetota</taxon>
        <taxon>Actinomycetes</taxon>
        <taxon>Micrococcales</taxon>
        <taxon>Cellulomonadaceae</taxon>
        <taxon>Cellulomonas</taxon>
    </lineage>
</organism>
<dbReference type="RefSeq" id="WP_307494423.1">
    <property type="nucleotide sequence ID" value="NZ_JAUSVB010000006.1"/>
</dbReference>
<evidence type="ECO:0000313" key="2">
    <source>
        <dbReference type="EMBL" id="MDQ0375628.1"/>
    </source>
</evidence>
<evidence type="ECO:0000313" key="3">
    <source>
        <dbReference type="Proteomes" id="UP001239626"/>
    </source>
</evidence>